<feature type="compositionally biased region" description="Basic and acidic residues" evidence="3">
    <location>
        <begin position="624"/>
        <end position="641"/>
    </location>
</feature>
<gene>
    <name evidence="5" type="primary">TSNAXIP1</name>
</gene>
<proteinExistence type="predicted"/>
<dbReference type="Ensembl" id="ENSCPRT00005000123.1">
    <property type="protein sequence ID" value="ENSCPRP00005000083.1"/>
    <property type="gene ID" value="ENSCPRG00005000079.1"/>
</dbReference>
<dbReference type="PANTHER" id="PTHR16306:SF0">
    <property type="entry name" value="TRANSLIN-ASSOCIATED FACTOR X-INTERACTING PROTEIN 1"/>
    <property type="match status" value="1"/>
</dbReference>
<dbReference type="Proteomes" id="UP000594220">
    <property type="component" value="Unplaced"/>
</dbReference>
<reference evidence="5" key="1">
    <citation type="submission" date="2025-08" db="UniProtKB">
        <authorList>
            <consortium name="Ensembl"/>
        </authorList>
    </citation>
    <scope>IDENTIFICATION</scope>
</reference>
<dbReference type="GeneTree" id="ENSGT00940000165060"/>
<feature type="domain" description="Translin-associated factor X-interacting protein 1 N-terminal" evidence="4">
    <location>
        <begin position="34"/>
        <end position="145"/>
    </location>
</feature>
<dbReference type="Pfam" id="PF15739">
    <property type="entry name" value="TSNAXIP1_N"/>
    <property type="match status" value="1"/>
</dbReference>
<feature type="region of interest" description="Disordered" evidence="3">
    <location>
        <begin position="618"/>
        <end position="641"/>
    </location>
</feature>
<accession>A0A7M4DUS9</accession>
<dbReference type="AlphaFoldDB" id="A0A7M4DUS9"/>
<organism evidence="5 6">
    <name type="scientific">Crocodylus porosus</name>
    <name type="common">Saltwater crocodile</name>
    <name type="synonym">Estuarine crocodile</name>
    <dbReference type="NCBI Taxonomy" id="8502"/>
    <lineage>
        <taxon>Eukaryota</taxon>
        <taxon>Metazoa</taxon>
        <taxon>Chordata</taxon>
        <taxon>Craniata</taxon>
        <taxon>Vertebrata</taxon>
        <taxon>Euteleostomi</taxon>
        <taxon>Archelosauria</taxon>
        <taxon>Archosauria</taxon>
        <taxon>Crocodylia</taxon>
        <taxon>Longirostres</taxon>
        <taxon>Crocodylidae</taxon>
        <taxon>Crocodylus</taxon>
    </lineage>
</organism>
<dbReference type="OMA" id="EWGYNLH"/>
<dbReference type="InterPro" id="IPR032755">
    <property type="entry name" value="TSNAXIP1_N"/>
</dbReference>
<reference evidence="5" key="2">
    <citation type="submission" date="2025-09" db="UniProtKB">
        <authorList>
            <consortium name="Ensembl"/>
        </authorList>
    </citation>
    <scope>IDENTIFICATION</scope>
</reference>
<evidence type="ECO:0000256" key="2">
    <source>
        <dbReference type="SAM" id="Coils"/>
    </source>
</evidence>
<feature type="coiled-coil region" evidence="2">
    <location>
        <begin position="213"/>
        <end position="270"/>
    </location>
</feature>
<evidence type="ECO:0000256" key="1">
    <source>
        <dbReference type="ARBA" id="ARBA00023054"/>
    </source>
</evidence>
<protein>
    <submittedName>
        <fullName evidence="5">Translin associated factor X interacting protein 1</fullName>
    </submittedName>
</protein>
<name>A0A7M4DUS9_CROPO</name>
<keyword evidence="1 2" id="KW-0175">Coiled coil</keyword>
<sequence length="641" mass="74134">LQNSQPCCDPEKRRYGSEQASLTIAKPRYLEQMESYLREELQSLDLTKDNAQELKLQPYREIFEFFIEAFKTYKPLLSAIKNEYEITLDAQREKIRALEPLKSMFATVSDKCTQKISAFKKEENAKIKTLMKEKLYLLKLIDKMKEEKDSLQAQVNKLQKNVSEEYLHYRNECDARKLLLADLNEMRSQQLEMTLHQTQDIKSEDIVKLTLALKIARRDLTKAQVELNTMKADYGDVVPRRDFESQEKKYSDLCQQTATLQKDFDQLQKEYDTLLEVHGETVEERNRFYNELQQVLRSSTPRPDWAKCAGVVPGGVDRWRFLVEGKTSNQLVDLLLEEMGAAVLREQDVFPGLGKGDKVPVYLRYEGQVKNRKLNKKTVVNILKDLWKERISAHQQSSLPEFFLSYLQKRYGDASAFEMAYSIYESIKLYRSNHVMSLSYDILTGKVSSSGTCMTPLNARQWSMGDQSCEELSTPISHGNLALRAAFPLKSNEHIQELIEASKCKAESTEDLIFYTALFNEDAEGNTEPFVVKVWNQYVTEKQDYLRELQNELAHVIEVKVDDLKTALYAIDPTIDNLTMDKHIYLAYQVPKEELEQAVPLPVETIIEKLLAGDIRRAGPLPEEASRPTPEEGEPRDHDYY</sequence>
<evidence type="ECO:0000313" key="6">
    <source>
        <dbReference type="Proteomes" id="UP000594220"/>
    </source>
</evidence>
<evidence type="ECO:0000313" key="5">
    <source>
        <dbReference type="Ensembl" id="ENSCPRP00005000083.1"/>
    </source>
</evidence>
<evidence type="ECO:0000259" key="4">
    <source>
        <dbReference type="Pfam" id="PF15739"/>
    </source>
</evidence>
<dbReference type="PANTHER" id="PTHR16306">
    <property type="entry name" value="TRANSLIN-ASSOCIATED FACTOR X-INTERACTING PROTEIN 1"/>
    <property type="match status" value="1"/>
</dbReference>
<dbReference type="GO" id="GO:0005737">
    <property type="term" value="C:cytoplasm"/>
    <property type="evidence" value="ECO:0007669"/>
    <property type="project" value="TreeGrafter"/>
</dbReference>
<keyword evidence="6" id="KW-1185">Reference proteome</keyword>
<evidence type="ECO:0000256" key="3">
    <source>
        <dbReference type="SAM" id="MobiDB-lite"/>
    </source>
</evidence>